<keyword evidence="2" id="KW-1133">Transmembrane helix</keyword>
<dbReference type="Proteomes" id="UP001055303">
    <property type="component" value="Unassembled WGS sequence"/>
</dbReference>
<evidence type="ECO:0000313" key="3">
    <source>
        <dbReference type="EMBL" id="GJD57685.1"/>
    </source>
</evidence>
<dbReference type="AlphaFoldDB" id="A0A564FZY4"/>
<keyword evidence="2" id="KW-0812">Transmembrane</keyword>
<reference evidence="3" key="2">
    <citation type="journal article" date="2021" name="Front. Microbiol.">
        <title>Comprehensive Comparative Genomics and Phenotyping of Methylobacterium Species.</title>
        <authorList>
            <person name="Alessa O."/>
            <person name="Ogura Y."/>
            <person name="Fujitani Y."/>
            <person name="Takami H."/>
            <person name="Hayashi T."/>
            <person name="Sahin N."/>
            <person name="Tani A."/>
        </authorList>
    </citation>
    <scope>NUCLEOTIDE SEQUENCE</scope>
    <source>
        <strain evidence="3">DSM 22415</strain>
    </source>
</reference>
<name>A0A564FZY4_9HYPH</name>
<gene>
    <name evidence="3" type="ORF">IFDJLNFL_3597</name>
    <name evidence="4" type="ORF">MTDSW087_03486</name>
</gene>
<evidence type="ECO:0000313" key="5">
    <source>
        <dbReference type="Proteomes" id="UP000401717"/>
    </source>
</evidence>
<dbReference type="EMBL" id="CABFVH010000024">
    <property type="protein sequence ID" value="VUF13779.1"/>
    <property type="molecule type" value="Genomic_DNA"/>
</dbReference>
<feature type="transmembrane region" description="Helical" evidence="2">
    <location>
        <begin position="39"/>
        <end position="56"/>
    </location>
</feature>
<reference evidence="3" key="3">
    <citation type="submission" date="2021-08" db="EMBL/GenBank/DDBJ databases">
        <authorList>
            <person name="Tani A."/>
            <person name="Ola A."/>
            <person name="Ogura Y."/>
            <person name="Katsura K."/>
            <person name="Hayashi T."/>
        </authorList>
    </citation>
    <scope>NUCLEOTIDE SEQUENCE</scope>
    <source>
        <strain evidence="3">DSM 22415</strain>
    </source>
</reference>
<reference evidence="4 5" key="1">
    <citation type="submission" date="2019-06" db="EMBL/GenBank/DDBJ databases">
        <authorList>
            <person name="Rodrigo-Torres L."/>
            <person name="Arahal R. D."/>
            <person name="Lucena T."/>
        </authorList>
    </citation>
    <scope>NUCLEOTIDE SEQUENCE [LARGE SCALE GENOMIC DNA]</scope>
    <source>
        <strain evidence="4 5">SW08-7</strain>
    </source>
</reference>
<protein>
    <submittedName>
        <fullName evidence="4">Uncharacterized protein</fullName>
    </submittedName>
</protein>
<dbReference type="RefSeq" id="WP_186383884.1">
    <property type="nucleotide sequence ID" value="NZ_BPQI01000117.1"/>
</dbReference>
<evidence type="ECO:0000256" key="1">
    <source>
        <dbReference type="SAM" id="MobiDB-lite"/>
    </source>
</evidence>
<proteinExistence type="predicted"/>
<evidence type="ECO:0000313" key="6">
    <source>
        <dbReference type="Proteomes" id="UP001055303"/>
    </source>
</evidence>
<accession>A0A564FZY4</accession>
<keyword evidence="6" id="KW-1185">Reference proteome</keyword>
<keyword evidence="2" id="KW-0472">Membrane</keyword>
<evidence type="ECO:0000256" key="2">
    <source>
        <dbReference type="SAM" id="Phobius"/>
    </source>
</evidence>
<organism evidence="4 5">
    <name type="scientific">Methylobacterium dankookense</name>
    <dbReference type="NCBI Taxonomy" id="560405"/>
    <lineage>
        <taxon>Bacteria</taxon>
        <taxon>Pseudomonadati</taxon>
        <taxon>Pseudomonadota</taxon>
        <taxon>Alphaproteobacteria</taxon>
        <taxon>Hyphomicrobiales</taxon>
        <taxon>Methylobacteriaceae</taxon>
        <taxon>Methylobacterium</taxon>
    </lineage>
</organism>
<dbReference type="EMBL" id="BPQI01000117">
    <property type="protein sequence ID" value="GJD57685.1"/>
    <property type="molecule type" value="Genomic_DNA"/>
</dbReference>
<feature type="region of interest" description="Disordered" evidence="1">
    <location>
        <begin position="10"/>
        <end position="31"/>
    </location>
</feature>
<feature type="compositionally biased region" description="Pro residues" evidence="1">
    <location>
        <begin position="16"/>
        <end position="26"/>
    </location>
</feature>
<evidence type="ECO:0000313" key="4">
    <source>
        <dbReference type="EMBL" id="VUF13779.1"/>
    </source>
</evidence>
<sequence>MFDYLQAAVASMNPKSGPPDGRPPAGPEVRPEDDLDVKLAIWILVIAAILYVVSTAA</sequence>
<dbReference type="Proteomes" id="UP000401717">
    <property type="component" value="Unassembled WGS sequence"/>
</dbReference>